<evidence type="ECO:0000313" key="3">
    <source>
        <dbReference type="EMBL" id="QHS85494.1"/>
    </source>
</evidence>
<reference evidence="3" key="1">
    <citation type="journal article" date="2020" name="Nature">
        <title>Giant virus diversity and host interactions through global metagenomics.</title>
        <authorList>
            <person name="Schulz F."/>
            <person name="Roux S."/>
            <person name="Paez-Espino D."/>
            <person name="Jungbluth S."/>
            <person name="Walsh D.A."/>
            <person name="Denef V.J."/>
            <person name="McMahon K.D."/>
            <person name="Konstantinidis K.T."/>
            <person name="Eloe-Fadrosh E.A."/>
            <person name="Kyrpides N.C."/>
            <person name="Woyke T."/>
        </authorList>
    </citation>
    <scope>NUCLEOTIDE SEQUENCE</scope>
    <source>
        <strain evidence="3">GVMAG-M-3300009182-78</strain>
    </source>
</reference>
<dbReference type="EMBL" id="MN739044">
    <property type="protein sequence ID" value="QHS85494.1"/>
    <property type="molecule type" value="Genomic_DNA"/>
</dbReference>
<feature type="coiled-coil region" evidence="1">
    <location>
        <begin position="98"/>
        <end position="125"/>
    </location>
</feature>
<protein>
    <recommendedName>
        <fullName evidence="2">C2H2-type domain-containing protein</fullName>
    </recommendedName>
</protein>
<keyword evidence="1" id="KW-0175">Coiled coil</keyword>
<dbReference type="Gene3D" id="3.30.160.60">
    <property type="entry name" value="Classic Zinc Finger"/>
    <property type="match status" value="1"/>
</dbReference>
<organism evidence="3">
    <name type="scientific">viral metagenome</name>
    <dbReference type="NCBI Taxonomy" id="1070528"/>
    <lineage>
        <taxon>unclassified sequences</taxon>
        <taxon>metagenomes</taxon>
        <taxon>organismal metagenomes</taxon>
    </lineage>
</organism>
<dbReference type="PROSITE" id="PS50157">
    <property type="entry name" value="ZINC_FINGER_C2H2_2"/>
    <property type="match status" value="1"/>
</dbReference>
<accession>A0A6C0B122</accession>
<feature type="domain" description="C2H2-type" evidence="2">
    <location>
        <begin position="57"/>
        <end position="88"/>
    </location>
</feature>
<name>A0A6C0B122_9ZZZZ</name>
<dbReference type="InterPro" id="IPR013087">
    <property type="entry name" value="Znf_C2H2_type"/>
</dbReference>
<evidence type="ECO:0000259" key="2">
    <source>
        <dbReference type="PROSITE" id="PS50157"/>
    </source>
</evidence>
<proteinExistence type="predicted"/>
<dbReference type="AlphaFoldDB" id="A0A6C0B122"/>
<sequence length="296" mass="34589">METFPTEKLLSIKVEEYCCIKCDYTTCKKSSWTKHINTKKHNFNIVEKVSPDPIPSYTCEFCSKKYKERTGLWYHSKKCVKIQENLSPNMLLEIVKQNQEFKELLVEQNKENAKLQKQLLDMAKEGKVINNTTNNKFNLQFFLNEQCKDALNLMDFVNTVQLKLSDLDTVGQLGYTEGISKIFIRNLKALDVSKRPIHCSDLKRETLYVKDKDAWEKENEENAKIKKAIKYVANKNIKQIPGWVEENPNSSDTESKKHMEYLHIVNQCMGGKTREQDETFENKIIKNIAKEVMIDK</sequence>
<evidence type="ECO:0000256" key="1">
    <source>
        <dbReference type="SAM" id="Coils"/>
    </source>
</evidence>